<dbReference type="Pfam" id="PF00149">
    <property type="entry name" value="Metallophos"/>
    <property type="match status" value="1"/>
</dbReference>
<reference evidence="2" key="2">
    <citation type="journal article" date="2021" name="PeerJ">
        <title>Extensive microbial diversity within the chicken gut microbiome revealed by metagenomics and culture.</title>
        <authorList>
            <person name="Gilroy R."/>
            <person name="Ravi A."/>
            <person name="Getino M."/>
            <person name="Pursley I."/>
            <person name="Horton D.L."/>
            <person name="Alikhan N.F."/>
            <person name="Baker D."/>
            <person name="Gharbi K."/>
            <person name="Hall N."/>
            <person name="Watson M."/>
            <person name="Adriaenssens E.M."/>
            <person name="Foster-Nyarko E."/>
            <person name="Jarju S."/>
            <person name="Secka A."/>
            <person name="Antonio M."/>
            <person name="Oren A."/>
            <person name="Chaudhuri R.R."/>
            <person name="La Ragione R."/>
            <person name="Hildebrand F."/>
            <person name="Pallen M.J."/>
        </authorList>
    </citation>
    <scope>NUCLEOTIDE SEQUENCE</scope>
    <source>
        <strain evidence="2">ChiBcolR7-354</strain>
    </source>
</reference>
<feature type="domain" description="Calcineurin-like phosphoesterase" evidence="1">
    <location>
        <begin position="2"/>
        <end position="192"/>
    </location>
</feature>
<sequence>MIRILHAADLHLDSPFEGLPAEKTAIRRREQRELLRTLPRLRSESGAQLVLLAGDVFDRGVAFAETEEALASAIAECAVPVVISPGNHDYYALGGRWDRMRLPENAYIFKRAELDFIDLPALDARVYGAAFTDRYCPPLLRGFHAPREEGILNIMCVHGEVGVQASRYNAIYEADIGESGMDYVALGHIHAYSGARTAGRVPYAWPGCPEGRGYDECGEKGMIIADIGGGEPKMTFVPTCLRRYETLTFDLGAGAAVELPPDAERNCYKIVLTGEVESPPDIAALRRSLEGQCFALRLRDETRLRRDVWERAGEDTLRGNFLRILKERLESAENDAQRELIDRAARWGLAALERREEAEEL</sequence>
<dbReference type="Gene3D" id="3.60.21.10">
    <property type="match status" value="1"/>
</dbReference>
<dbReference type="SUPFAM" id="SSF56300">
    <property type="entry name" value="Metallo-dependent phosphatases"/>
    <property type="match status" value="1"/>
</dbReference>
<evidence type="ECO:0000313" key="2">
    <source>
        <dbReference type="EMBL" id="HIQ77867.1"/>
    </source>
</evidence>
<comment type="caution">
    <text evidence="2">The sequence shown here is derived from an EMBL/GenBank/DDBJ whole genome shotgun (WGS) entry which is preliminary data.</text>
</comment>
<name>A0A9D0ZD35_9FIRM</name>
<evidence type="ECO:0000259" key="1">
    <source>
        <dbReference type="Pfam" id="PF00149"/>
    </source>
</evidence>
<dbReference type="AlphaFoldDB" id="A0A9D0ZD35"/>
<dbReference type="InterPro" id="IPR029052">
    <property type="entry name" value="Metallo-depent_PP-like"/>
</dbReference>
<dbReference type="PANTHER" id="PTHR30337">
    <property type="entry name" value="COMPONENT OF ATP-DEPENDENT DSDNA EXONUCLEASE"/>
    <property type="match status" value="1"/>
</dbReference>
<dbReference type="InterPro" id="IPR050535">
    <property type="entry name" value="DNA_Repair-Maintenance_Comp"/>
</dbReference>
<gene>
    <name evidence="2" type="ORF">IAB77_01250</name>
</gene>
<dbReference type="GO" id="GO:0016787">
    <property type="term" value="F:hydrolase activity"/>
    <property type="evidence" value="ECO:0007669"/>
    <property type="project" value="InterPro"/>
</dbReference>
<protein>
    <submittedName>
        <fullName evidence="2">Metallophosphoesterase</fullName>
    </submittedName>
</protein>
<dbReference type="PANTHER" id="PTHR30337:SF7">
    <property type="entry name" value="PHOSPHOESTERASE"/>
    <property type="match status" value="1"/>
</dbReference>
<proteinExistence type="predicted"/>
<dbReference type="InterPro" id="IPR004843">
    <property type="entry name" value="Calcineurin-like_PHP"/>
</dbReference>
<dbReference type="EMBL" id="DVGA01000018">
    <property type="protein sequence ID" value="HIQ77867.1"/>
    <property type="molecule type" value="Genomic_DNA"/>
</dbReference>
<organism evidence="2 3">
    <name type="scientific">Candidatus Scatomorpha intestinavium</name>
    <dbReference type="NCBI Taxonomy" id="2840922"/>
    <lineage>
        <taxon>Bacteria</taxon>
        <taxon>Bacillati</taxon>
        <taxon>Bacillota</taxon>
        <taxon>Clostridia</taxon>
        <taxon>Eubacteriales</taxon>
        <taxon>Candidatus Scatomorpha</taxon>
    </lineage>
</organism>
<evidence type="ECO:0000313" key="3">
    <source>
        <dbReference type="Proteomes" id="UP000824262"/>
    </source>
</evidence>
<dbReference type="Proteomes" id="UP000824262">
    <property type="component" value="Unassembled WGS sequence"/>
</dbReference>
<accession>A0A9D0ZD35</accession>
<reference evidence="2" key="1">
    <citation type="submission" date="2020-10" db="EMBL/GenBank/DDBJ databases">
        <authorList>
            <person name="Gilroy R."/>
        </authorList>
    </citation>
    <scope>NUCLEOTIDE SEQUENCE</scope>
    <source>
        <strain evidence="2">ChiBcolR7-354</strain>
    </source>
</reference>